<name>A0A0F9AF85_9ZZZZ</name>
<keyword evidence="1" id="KW-1133">Transmembrane helix</keyword>
<evidence type="ECO:0000256" key="1">
    <source>
        <dbReference type="SAM" id="Phobius"/>
    </source>
</evidence>
<dbReference type="AlphaFoldDB" id="A0A0F9AF85"/>
<gene>
    <name evidence="2" type="ORF">LCGC14_2579230</name>
</gene>
<comment type="caution">
    <text evidence="2">The sequence shown here is derived from an EMBL/GenBank/DDBJ whole genome shotgun (WGS) entry which is preliminary data.</text>
</comment>
<organism evidence="2">
    <name type="scientific">marine sediment metagenome</name>
    <dbReference type="NCBI Taxonomy" id="412755"/>
    <lineage>
        <taxon>unclassified sequences</taxon>
        <taxon>metagenomes</taxon>
        <taxon>ecological metagenomes</taxon>
    </lineage>
</organism>
<dbReference type="EMBL" id="LAZR01043015">
    <property type="protein sequence ID" value="KKL08105.1"/>
    <property type="molecule type" value="Genomic_DNA"/>
</dbReference>
<proteinExistence type="predicted"/>
<feature type="transmembrane region" description="Helical" evidence="1">
    <location>
        <begin position="6"/>
        <end position="29"/>
    </location>
</feature>
<protein>
    <submittedName>
        <fullName evidence="2">Uncharacterized protein</fullName>
    </submittedName>
</protein>
<keyword evidence="1" id="KW-0472">Membrane</keyword>
<keyword evidence="1" id="KW-0812">Transmembrane</keyword>
<reference evidence="2" key="1">
    <citation type="journal article" date="2015" name="Nature">
        <title>Complex archaea that bridge the gap between prokaryotes and eukaryotes.</title>
        <authorList>
            <person name="Spang A."/>
            <person name="Saw J.H."/>
            <person name="Jorgensen S.L."/>
            <person name="Zaremba-Niedzwiedzka K."/>
            <person name="Martijn J."/>
            <person name="Lind A.E."/>
            <person name="van Eijk R."/>
            <person name="Schleper C."/>
            <person name="Guy L."/>
            <person name="Ettema T.J."/>
        </authorList>
    </citation>
    <scope>NUCLEOTIDE SEQUENCE</scope>
</reference>
<feature type="non-terminal residue" evidence="2">
    <location>
        <position position="39"/>
    </location>
</feature>
<evidence type="ECO:0000313" key="2">
    <source>
        <dbReference type="EMBL" id="KKL08105.1"/>
    </source>
</evidence>
<accession>A0A0F9AF85</accession>
<sequence>MTLFAAYLAGALTVLIIWNTVYIVQRLIAGYRETRKPGR</sequence>